<dbReference type="EMBL" id="UHIP01000001">
    <property type="protein sequence ID" value="SUP22517.1"/>
    <property type="molecule type" value="Genomic_DNA"/>
</dbReference>
<evidence type="ECO:0000259" key="1">
    <source>
        <dbReference type="Pfam" id="PF00501"/>
    </source>
</evidence>
<protein>
    <submittedName>
        <fullName evidence="4">AMP-(Fatty) acid ligase</fullName>
        <ecNumber evidence="4">6.1.1.13</ecNumber>
    </submittedName>
    <submittedName>
        <fullName evidence="3">AMP-fatty acid ligase</fullName>
    </submittedName>
</protein>
<dbReference type="PANTHER" id="PTHR45398">
    <property type="match status" value="1"/>
</dbReference>
<dbReference type="Pfam" id="PF00501">
    <property type="entry name" value="AMP-binding"/>
    <property type="match status" value="1"/>
</dbReference>
<dbReference type="EC" id="6.1.1.13" evidence="4"/>
<dbReference type="InterPro" id="IPR000873">
    <property type="entry name" value="AMP-dep_synth/lig_dom"/>
</dbReference>
<dbReference type="KEGG" id="vfl:AL536_11685"/>
<keyword evidence="5" id="KW-1185">Reference proteome</keyword>
<dbReference type="InterPro" id="IPR025110">
    <property type="entry name" value="AMP-bd_C"/>
</dbReference>
<evidence type="ECO:0000313" key="4">
    <source>
        <dbReference type="EMBL" id="SUP22517.1"/>
    </source>
</evidence>
<reference evidence="3" key="2">
    <citation type="submission" date="2018-01" db="EMBL/GenBank/DDBJ databases">
        <title>FDA dAtabase for Regulatory Grade micrObial Sequences (FDA-ARGOS): Supporting development and validation of Infectious Disease Dx tests.</title>
        <authorList>
            <person name="Hoffmann M."/>
            <person name="Allard M."/>
            <person name="Evans P."/>
            <person name="Brown E."/>
            <person name="Tallon L."/>
            <person name="Sadzewicz L."/>
            <person name="Sengamalay N."/>
            <person name="Ott S."/>
            <person name="Godinez A."/>
            <person name="Nagaraj S."/>
            <person name="Vyas G."/>
            <person name="Aluvathingal J."/>
            <person name="Nadendla S."/>
            <person name="Geyer C."/>
            <person name="Sichtig H."/>
        </authorList>
    </citation>
    <scope>NUCLEOTIDE SEQUENCE</scope>
    <source>
        <strain evidence="3">ATCC 33809</strain>
    </source>
</reference>
<feature type="domain" description="AMP-dependent synthetase/ligase" evidence="1">
    <location>
        <begin position="20"/>
        <end position="290"/>
    </location>
</feature>
<gene>
    <name evidence="4" type="primary">dltA</name>
    <name evidence="3" type="ORF">AL536_11685</name>
    <name evidence="4" type="ORF">NCTC11327_01069</name>
</gene>
<dbReference type="GO" id="GO:0016874">
    <property type="term" value="F:ligase activity"/>
    <property type="evidence" value="ECO:0007669"/>
    <property type="project" value="UniProtKB-KW"/>
</dbReference>
<dbReference type="InterPro" id="IPR045851">
    <property type="entry name" value="AMP-bd_C_sf"/>
</dbReference>
<evidence type="ECO:0000259" key="2">
    <source>
        <dbReference type="Pfam" id="PF13193"/>
    </source>
</evidence>
<feature type="domain" description="AMP-binding enzyme C-terminal" evidence="2">
    <location>
        <begin position="361"/>
        <end position="444"/>
    </location>
</feature>
<dbReference type="Gene3D" id="3.30.300.30">
    <property type="match status" value="1"/>
</dbReference>
<keyword evidence="4" id="KW-0436">Ligase</keyword>
<dbReference type="Pfam" id="PF13193">
    <property type="entry name" value="AMP-binding_C"/>
    <property type="match status" value="1"/>
</dbReference>
<dbReference type="Gene3D" id="3.40.50.12780">
    <property type="entry name" value="N-terminal domain of ligase-like"/>
    <property type="match status" value="1"/>
</dbReference>
<dbReference type="Proteomes" id="UP000254626">
    <property type="component" value="Unassembled WGS sequence"/>
</dbReference>
<evidence type="ECO:0000313" key="5">
    <source>
        <dbReference type="Proteomes" id="UP000057088"/>
    </source>
</evidence>
<reference evidence="5" key="1">
    <citation type="submission" date="2015-12" db="EMBL/GenBank/DDBJ databases">
        <title>FDA dAtabase for Regulatory Grade micrObial Sequences (FDA-ARGOS): Supporting development and validation of Infectious Disease Dx tests.</title>
        <authorList>
            <person name="Hoffmann M."/>
            <person name="Allard M."/>
            <person name="Evans P."/>
            <person name="Brown E."/>
            <person name="Tallon L.J."/>
            <person name="Sadzewicz L."/>
            <person name="Sengamalay N."/>
            <person name="Ott S."/>
            <person name="Godinez A."/>
            <person name="Nagaraj S."/>
            <person name="Vyas G."/>
            <person name="Aluvathingal J."/>
            <person name="Nadendla S."/>
            <person name="Geyer C."/>
            <person name="Sichtig H."/>
        </authorList>
    </citation>
    <scope>NUCLEOTIDE SEQUENCE [LARGE SCALE GENOMIC DNA]</scope>
    <source>
        <strain evidence="5">ATCC 33809</strain>
    </source>
</reference>
<dbReference type="InterPro" id="IPR042099">
    <property type="entry name" value="ANL_N_sf"/>
</dbReference>
<dbReference type="GeneID" id="29386533"/>
<dbReference type="PANTHER" id="PTHR45398:SF1">
    <property type="entry name" value="ENZYME, PUTATIVE (JCVI)-RELATED"/>
    <property type="match status" value="1"/>
</dbReference>
<dbReference type="EMBL" id="CP014035">
    <property type="protein sequence ID" value="AMF94149.1"/>
    <property type="molecule type" value="Genomic_DNA"/>
</dbReference>
<dbReference type="SUPFAM" id="SSF56801">
    <property type="entry name" value="Acetyl-CoA synthetase-like"/>
    <property type="match status" value="1"/>
</dbReference>
<organism evidence="4 6">
    <name type="scientific">Vibrio fluvialis</name>
    <dbReference type="NCBI Taxonomy" id="676"/>
    <lineage>
        <taxon>Bacteria</taxon>
        <taxon>Pseudomonadati</taxon>
        <taxon>Pseudomonadota</taxon>
        <taxon>Gammaproteobacteria</taxon>
        <taxon>Vibrionales</taxon>
        <taxon>Vibrionaceae</taxon>
        <taxon>Vibrio</taxon>
    </lineage>
</organism>
<evidence type="ECO:0000313" key="6">
    <source>
        <dbReference type="Proteomes" id="UP000254626"/>
    </source>
</evidence>
<reference evidence="4 6" key="3">
    <citation type="submission" date="2018-06" db="EMBL/GenBank/DDBJ databases">
        <authorList>
            <consortium name="Pathogen Informatics"/>
            <person name="Doyle S."/>
        </authorList>
    </citation>
    <scope>NUCLEOTIDE SEQUENCE [LARGE SCALE GENOMIC DNA]</scope>
    <source>
        <strain evidence="4 6">NCTC11327</strain>
    </source>
</reference>
<accession>A0AAX2LN91</accession>
<dbReference type="RefSeq" id="WP_061056385.1">
    <property type="nucleotide sequence ID" value="NZ_CABLBX010000001.1"/>
</dbReference>
<sequence length="461" mass="51619">MNHSNTPFCSLSQLLLTSRDKNVVAFQGDEHIGWSQFVQNVSDYTHLLNRYPQPTVALCARDSYWFAVGFFALCHSGKSIVLPGNYQPQALAELSAHFDLLLHDSELNDIANCPNIELGKVTEPSPHFDFDPLDLDATKLTLFTSGSSGVPKAIHKTLRQLDVEVSILQSLWGEALAGCRIEATVSHQHIYGLLFRLLWPLCAGRPFARHNLEFPEQVSAHASPDVALISSPALLKRLSEEHQANTLRMTFSSGGPLPHSAAVHAHELFGSLPVEVFGSTETGGIAHRQQAHAVTPWQLFPRVEATLNQENCLRLRSAHVDPQGWYQTADECEFVDERHFVLKGRTDRIIKVEEKRVSLVEVEKRAEQLSYIDECAVIPASEGERTVLLAAIVLTQDGHQSVATLGKGKFWLLLRNELRQWLEPIAVPRRFRIVTEIPLNSQGKRQNTEIERLFADAQTRD</sequence>
<proteinExistence type="predicted"/>
<evidence type="ECO:0000313" key="3">
    <source>
        <dbReference type="EMBL" id="AMF94149.1"/>
    </source>
</evidence>
<dbReference type="AlphaFoldDB" id="A0AAX2LN91"/>
<dbReference type="Proteomes" id="UP000057088">
    <property type="component" value="Chromosome 2"/>
</dbReference>
<name>A0AAX2LN91_VIBFL</name>